<keyword evidence="5" id="KW-1185">Reference proteome</keyword>
<proteinExistence type="predicted"/>
<evidence type="ECO:0000313" key="4">
    <source>
        <dbReference type="Proteomes" id="UP001183607"/>
    </source>
</evidence>
<organism evidence="3 4">
    <name type="scientific">Streptomyces evansiae</name>
    <dbReference type="NCBI Taxonomy" id="3075535"/>
    <lineage>
        <taxon>Bacteria</taxon>
        <taxon>Bacillati</taxon>
        <taxon>Actinomycetota</taxon>
        <taxon>Actinomycetes</taxon>
        <taxon>Kitasatosporales</taxon>
        <taxon>Streptomycetaceae</taxon>
        <taxon>Streptomyces</taxon>
    </lineage>
</organism>
<dbReference type="AlphaFoldDB" id="A0ABD5EB32"/>
<protein>
    <submittedName>
        <fullName evidence="3">Alkaline shock response membrane anchor protein AmaP</fullName>
    </submittedName>
</protein>
<dbReference type="EMBL" id="JAVRER010000049">
    <property type="protein sequence ID" value="MDT0418609.1"/>
    <property type="molecule type" value="Genomic_DNA"/>
</dbReference>
<evidence type="ECO:0000313" key="2">
    <source>
        <dbReference type="EMBL" id="MDT0411726.1"/>
    </source>
</evidence>
<keyword evidence="1" id="KW-0472">Membrane</keyword>
<dbReference type="Proteomes" id="UP001183610">
    <property type="component" value="Unassembled WGS sequence"/>
</dbReference>
<reference evidence="4" key="1">
    <citation type="submission" date="2023-07" db="EMBL/GenBank/DDBJ databases">
        <title>30 novel species of actinomycetes from the DSMZ collection.</title>
        <authorList>
            <person name="Nouioui I."/>
        </authorList>
    </citation>
    <scope>NUCLEOTIDE SEQUENCE [LARGE SCALE GENOMIC DNA]</scope>
    <source>
        <strain evidence="4">DSM 41982</strain>
    </source>
</reference>
<dbReference type="Proteomes" id="UP001183607">
    <property type="component" value="Unassembled WGS sequence"/>
</dbReference>
<feature type="transmembrane region" description="Helical" evidence="1">
    <location>
        <begin position="60"/>
        <end position="81"/>
    </location>
</feature>
<evidence type="ECO:0000313" key="5">
    <source>
        <dbReference type="Proteomes" id="UP001183610"/>
    </source>
</evidence>
<dbReference type="EMBL" id="JAVRET010000058">
    <property type="protein sequence ID" value="MDT0411726.1"/>
    <property type="molecule type" value="Genomic_DNA"/>
</dbReference>
<comment type="caution">
    <text evidence="3">The sequence shown here is derived from an EMBL/GenBank/DDBJ whole genome shotgun (WGS) entry which is preliminary data.</text>
</comment>
<keyword evidence="1" id="KW-1133">Transmembrane helix</keyword>
<name>A0ABD5EB32_9ACTN</name>
<sequence>MLRTLNRVLLALAGLVLIALGGSVLAVGYGVNPPHWWVHQSEHDVLLTAGERTRWREEGWWWPVVIAALAVLLLLALWWLAAGLRRRHLSALPLDTGNGDSANLRGSALEQALAAHTERLDGVERARVRLRGRPGSPVAHLHLTLAPDAAPLLVQHHAVTETLRAAKEATGQGNMRAEVRMNGVPHGAERVQ</sequence>
<reference evidence="3" key="2">
    <citation type="submission" date="2024-03" db="EMBL/GenBank/DDBJ databases">
        <title>30 novel species of actinomycetes from the DSMZ collection.</title>
        <authorList>
            <person name="Nouioui I."/>
        </authorList>
    </citation>
    <scope>NUCLEOTIDE SEQUENCE</scope>
    <source>
        <strain evidence="2 5">DSM 41979</strain>
        <strain evidence="3">DSM 41982</strain>
    </source>
</reference>
<keyword evidence="1" id="KW-0812">Transmembrane</keyword>
<gene>
    <name evidence="3" type="primary">amaP</name>
    <name evidence="3" type="ORF">RM574_24295</name>
    <name evidence="2" type="ORF">RM698_22110</name>
</gene>
<dbReference type="NCBIfam" id="NF033218">
    <property type="entry name" value="anchor_AmaP"/>
    <property type="match status" value="1"/>
</dbReference>
<evidence type="ECO:0000256" key="1">
    <source>
        <dbReference type="SAM" id="Phobius"/>
    </source>
</evidence>
<dbReference type="RefSeq" id="WP_007828677.1">
    <property type="nucleotide sequence ID" value="NZ_JAVRER010000049.1"/>
</dbReference>
<accession>A0ABD5EB32</accession>
<evidence type="ECO:0000313" key="3">
    <source>
        <dbReference type="EMBL" id="MDT0418609.1"/>
    </source>
</evidence>